<dbReference type="OrthoDB" id="10523343at2759"/>
<dbReference type="EMBL" id="CAKAEH010001612">
    <property type="protein sequence ID" value="CAG9537995.1"/>
    <property type="molecule type" value="Genomic_DNA"/>
</dbReference>
<evidence type="ECO:0000313" key="2">
    <source>
        <dbReference type="Proteomes" id="UP000746747"/>
    </source>
</evidence>
<organism evidence="1 2">
    <name type="scientific">Cercopithifilaria johnstoni</name>
    <dbReference type="NCBI Taxonomy" id="2874296"/>
    <lineage>
        <taxon>Eukaryota</taxon>
        <taxon>Metazoa</taxon>
        <taxon>Ecdysozoa</taxon>
        <taxon>Nematoda</taxon>
        <taxon>Chromadorea</taxon>
        <taxon>Rhabditida</taxon>
        <taxon>Spirurina</taxon>
        <taxon>Spiruromorpha</taxon>
        <taxon>Filarioidea</taxon>
        <taxon>Onchocercidae</taxon>
        <taxon>Cercopithifilaria</taxon>
    </lineage>
</organism>
<comment type="caution">
    <text evidence="1">The sequence shown here is derived from an EMBL/GenBank/DDBJ whole genome shotgun (WGS) entry which is preliminary data.</text>
</comment>
<name>A0A8J2Q8L2_9BILA</name>
<evidence type="ECO:0000313" key="1">
    <source>
        <dbReference type="EMBL" id="CAG9537995.1"/>
    </source>
</evidence>
<accession>A0A8J2Q8L2</accession>
<proteinExistence type="predicted"/>
<protein>
    <submittedName>
        <fullName evidence="1">Uncharacterized protein</fullName>
    </submittedName>
</protein>
<sequence>MSTKSPIAINVEQSTSDVEPINVPEIGGDASPNDSLSTLITENFGQALTDAKMKRTNFQSSSFIGAADPVMESSKLLRKLSEAFGMSIFLWCA</sequence>
<keyword evidence="2" id="KW-1185">Reference proteome</keyword>
<dbReference type="AlphaFoldDB" id="A0A8J2Q8L2"/>
<reference evidence="1" key="1">
    <citation type="submission" date="2021-09" db="EMBL/GenBank/DDBJ databases">
        <authorList>
            <consortium name="Pathogen Informatics"/>
        </authorList>
    </citation>
    <scope>NUCLEOTIDE SEQUENCE</scope>
</reference>
<dbReference type="Proteomes" id="UP000746747">
    <property type="component" value="Unassembled WGS sequence"/>
</dbReference>
<gene>
    <name evidence="1" type="ORF">CJOHNSTONI_LOCUS7746</name>
</gene>